<protein>
    <submittedName>
        <fullName evidence="3">Xanthine dehydrogenase accessory factor</fullName>
    </submittedName>
</protein>
<dbReference type="EMBL" id="JACHHU010000001">
    <property type="protein sequence ID" value="MBB6541594.1"/>
    <property type="molecule type" value="Genomic_DNA"/>
</dbReference>
<gene>
    <name evidence="3" type="ORF">HNQ55_000068</name>
</gene>
<feature type="domain" description="XdhC Rossmann" evidence="2">
    <location>
        <begin position="180"/>
        <end position="318"/>
    </location>
</feature>
<sequence length="339" mass="37506">MQENWLQFIHYFNVNERYVLATICATKGSTYRKTGTMMLISANGNCIGLLSGGCLEADICLHAQQALNDNQSLIIQYDLKADSELLWGLGLGCDGAIDILLQPLTPENNHLDFAKVISAAKTRQLGAYCQIINTLKPAEAYFTNTTAGSSELDDFLHKLNAKSLHDSHILVVPIIPPISVVICGAGPDAEPVAQLLLQMGWQVEVWDHRQQYLDQPCFLGCQRKKIRAEHISVHDFDGFDGAVVMTHNLESDSVIVDKAWQSSLSYIGVLGPKGRRDKLITPLTLTESEIEGRLYGPIGLDLGGRGPQAIALSIAAQIQLHFSQNEKRKQNCFPYIYQR</sequence>
<dbReference type="InterPro" id="IPR052698">
    <property type="entry name" value="MoCofactor_Util/Proc"/>
</dbReference>
<evidence type="ECO:0000313" key="4">
    <source>
        <dbReference type="Proteomes" id="UP000537141"/>
    </source>
</evidence>
<dbReference type="RefSeq" id="WP_184420977.1">
    <property type="nucleotide sequence ID" value="NZ_AP027362.1"/>
</dbReference>
<reference evidence="3 4" key="1">
    <citation type="submission" date="2020-08" db="EMBL/GenBank/DDBJ databases">
        <title>Genomic Encyclopedia of Type Strains, Phase IV (KMG-IV): sequencing the most valuable type-strain genomes for metagenomic binning, comparative biology and taxonomic classification.</title>
        <authorList>
            <person name="Goeker M."/>
        </authorList>
    </citation>
    <scope>NUCLEOTIDE SEQUENCE [LARGE SCALE GENOMIC DNA]</scope>
    <source>
        <strain evidence="3 4">DSM 26287</strain>
    </source>
</reference>
<dbReference type="Pfam" id="PF13478">
    <property type="entry name" value="XdhC_C"/>
    <property type="match status" value="1"/>
</dbReference>
<evidence type="ECO:0000259" key="1">
    <source>
        <dbReference type="Pfam" id="PF02625"/>
    </source>
</evidence>
<dbReference type="InterPro" id="IPR036291">
    <property type="entry name" value="NAD(P)-bd_dom_sf"/>
</dbReference>
<accession>A0A7X0NDT4</accession>
<organism evidence="3 4">
    <name type="scientific">Thalassotalea piscium</name>
    <dbReference type="NCBI Taxonomy" id="1230533"/>
    <lineage>
        <taxon>Bacteria</taxon>
        <taxon>Pseudomonadati</taxon>
        <taxon>Pseudomonadota</taxon>
        <taxon>Gammaproteobacteria</taxon>
        <taxon>Alteromonadales</taxon>
        <taxon>Colwelliaceae</taxon>
        <taxon>Thalassotalea</taxon>
    </lineage>
</organism>
<proteinExistence type="predicted"/>
<feature type="domain" description="XdhC- CoxI" evidence="1">
    <location>
        <begin position="15"/>
        <end position="78"/>
    </location>
</feature>
<dbReference type="PANTHER" id="PTHR30388">
    <property type="entry name" value="ALDEHYDE OXIDOREDUCTASE MOLYBDENUM COFACTOR ASSEMBLY PROTEIN"/>
    <property type="match status" value="1"/>
</dbReference>
<comment type="caution">
    <text evidence="3">The sequence shown here is derived from an EMBL/GenBank/DDBJ whole genome shotgun (WGS) entry which is preliminary data.</text>
</comment>
<evidence type="ECO:0000313" key="3">
    <source>
        <dbReference type="EMBL" id="MBB6541594.1"/>
    </source>
</evidence>
<dbReference type="Proteomes" id="UP000537141">
    <property type="component" value="Unassembled WGS sequence"/>
</dbReference>
<dbReference type="InterPro" id="IPR003777">
    <property type="entry name" value="XdhC_CoxI"/>
</dbReference>
<dbReference type="InterPro" id="IPR027051">
    <property type="entry name" value="XdhC_Rossmann_dom"/>
</dbReference>
<dbReference type="PANTHER" id="PTHR30388:SF4">
    <property type="entry name" value="MOLYBDENUM COFACTOR INSERTION CHAPERONE PAOD"/>
    <property type="match status" value="1"/>
</dbReference>
<dbReference type="Gene3D" id="3.40.50.720">
    <property type="entry name" value="NAD(P)-binding Rossmann-like Domain"/>
    <property type="match status" value="1"/>
</dbReference>
<dbReference type="Pfam" id="PF02625">
    <property type="entry name" value="XdhC_CoxI"/>
    <property type="match status" value="1"/>
</dbReference>
<dbReference type="AlphaFoldDB" id="A0A7X0NDT4"/>
<evidence type="ECO:0000259" key="2">
    <source>
        <dbReference type="Pfam" id="PF13478"/>
    </source>
</evidence>
<keyword evidence="4" id="KW-1185">Reference proteome</keyword>
<dbReference type="SUPFAM" id="SSF51735">
    <property type="entry name" value="NAD(P)-binding Rossmann-fold domains"/>
    <property type="match status" value="1"/>
</dbReference>
<name>A0A7X0NDT4_9GAMM</name>